<dbReference type="Gene3D" id="1.10.260.40">
    <property type="entry name" value="lambda repressor-like DNA-binding domains"/>
    <property type="match status" value="1"/>
</dbReference>
<sequence>MTVQPDATNEPIEVRRNAGLLALVAFGSLAMALAYGWRASVDSSAVLWIVVGALCMIGILHLVAWIDARAPLLVADTHGVRLRVGREWRGLPWVSIDRVELEPRRGFLRDGRIVVVSETEDEPLSLPMGLATTTRAEEVVRRLTGLAKDRTAVSVRVSEAGDEPEPDAEPSIWESSAAEYAATRDEYEPPSVATDDEDETRFNPAGPVNDPGPAGPPTEPADPKPRRGAPVPAIQGAGRAVRADITRTAPSSIGMLALKSDPADLPEAHELRGTHGRVGLVIESTPVVEEEPEAEVVVVEEEPEVEPEFDPLIGPTLREARERLHLSVDMLAERTRIRPHVIESIEFDDFAPCGGDFYARGHLRSLSRVLGVDADELIRVYDDAYAQAPIEARKVFEAELATGPRPSIRLTTGGPNWAALIAVVLVLGIVWGAVQYFTGSEESDGSSGDTATANTSGAGAAASADKGELKSFGPPTRNRLVLTGRPGGMTQVVVRTSDGAVAWRGTLTAGQDKRLEVPGRAAVQIKRGAGVRTQVNGEAAGAMDARGPNSEATLGKK</sequence>
<dbReference type="EMBL" id="CP094970">
    <property type="protein sequence ID" value="UYM04529.1"/>
    <property type="molecule type" value="Genomic_DNA"/>
</dbReference>
<dbReference type="AlphaFoldDB" id="A0AA46YKF8"/>
<dbReference type="CDD" id="cd00093">
    <property type="entry name" value="HTH_XRE"/>
    <property type="match status" value="1"/>
</dbReference>
<proteinExistence type="predicted"/>
<protein>
    <submittedName>
        <fullName evidence="4">Helix-turn-helix domain-containing protein</fullName>
    </submittedName>
</protein>
<feature type="transmembrane region" description="Helical" evidence="2">
    <location>
        <begin position="20"/>
        <end position="39"/>
    </location>
</feature>
<evidence type="ECO:0000259" key="3">
    <source>
        <dbReference type="SMART" id="SM00530"/>
    </source>
</evidence>
<dbReference type="Proteomes" id="UP001164390">
    <property type="component" value="Chromosome"/>
</dbReference>
<evidence type="ECO:0000313" key="4">
    <source>
        <dbReference type="EMBL" id="UYM04529.1"/>
    </source>
</evidence>
<evidence type="ECO:0000256" key="2">
    <source>
        <dbReference type="SAM" id="Phobius"/>
    </source>
</evidence>
<dbReference type="Pfam" id="PF13413">
    <property type="entry name" value="HTH_25"/>
    <property type="match status" value="1"/>
</dbReference>
<feature type="transmembrane region" description="Helical" evidence="2">
    <location>
        <begin position="45"/>
        <end position="66"/>
    </location>
</feature>
<evidence type="ECO:0000256" key="1">
    <source>
        <dbReference type="SAM" id="MobiDB-lite"/>
    </source>
</evidence>
<reference evidence="4" key="1">
    <citation type="submission" date="2022-01" db="EMBL/GenBank/DDBJ databases">
        <title>Nocardioidaceae gen. sp. A5X3R13.</title>
        <authorList>
            <person name="Lopez Marin M.A."/>
            <person name="Uhlik O."/>
        </authorList>
    </citation>
    <scope>NUCLEOTIDE SEQUENCE</scope>
    <source>
        <strain evidence="4">A5X3R13</strain>
    </source>
</reference>
<dbReference type="PANTHER" id="PTHR34475:SF1">
    <property type="entry name" value="CYTOSKELETON PROTEIN RODZ"/>
    <property type="match status" value="1"/>
</dbReference>
<dbReference type="KEGG" id="sgrg:L0C25_18630"/>
<feature type="region of interest" description="Disordered" evidence="1">
    <location>
        <begin position="440"/>
        <end position="484"/>
    </location>
</feature>
<gene>
    <name evidence="4" type="ORF">L0C25_18630</name>
</gene>
<accession>A0AA46YKF8</accession>
<keyword evidence="5" id="KW-1185">Reference proteome</keyword>
<dbReference type="SMART" id="SM00530">
    <property type="entry name" value="HTH_XRE"/>
    <property type="match status" value="1"/>
</dbReference>
<dbReference type="SUPFAM" id="SSF47413">
    <property type="entry name" value="lambda repressor-like DNA-binding domains"/>
    <property type="match status" value="1"/>
</dbReference>
<dbReference type="InterPro" id="IPR050400">
    <property type="entry name" value="Bact_Cytoskel_RodZ"/>
</dbReference>
<organism evidence="4 5">
    <name type="scientific">Solicola gregarius</name>
    <dbReference type="NCBI Taxonomy" id="2908642"/>
    <lineage>
        <taxon>Bacteria</taxon>
        <taxon>Bacillati</taxon>
        <taxon>Actinomycetota</taxon>
        <taxon>Actinomycetes</taxon>
        <taxon>Propionibacteriales</taxon>
        <taxon>Nocardioidaceae</taxon>
        <taxon>Solicola</taxon>
    </lineage>
</organism>
<evidence type="ECO:0000313" key="5">
    <source>
        <dbReference type="Proteomes" id="UP001164390"/>
    </source>
</evidence>
<keyword evidence="2" id="KW-0472">Membrane</keyword>
<dbReference type="PANTHER" id="PTHR34475">
    <property type="match status" value="1"/>
</dbReference>
<feature type="compositionally biased region" description="Low complexity" evidence="1">
    <location>
        <begin position="445"/>
        <end position="464"/>
    </location>
</feature>
<dbReference type="InterPro" id="IPR010982">
    <property type="entry name" value="Lambda_DNA-bd_dom_sf"/>
</dbReference>
<feature type="domain" description="HTH cro/C1-type" evidence="3">
    <location>
        <begin position="316"/>
        <end position="377"/>
    </location>
</feature>
<keyword evidence="2" id="KW-0812">Transmembrane</keyword>
<dbReference type="InterPro" id="IPR001387">
    <property type="entry name" value="Cro/C1-type_HTH"/>
</dbReference>
<name>A0AA46YKF8_9ACTN</name>
<feature type="region of interest" description="Disordered" evidence="1">
    <location>
        <begin position="153"/>
        <end position="241"/>
    </location>
</feature>
<feature type="region of interest" description="Disordered" evidence="1">
    <location>
        <begin position="537"/>
        <end position="557"/>
    </location>
</feature>
<keyword evidence="2" id="KW-1133">Transmembrane helix</keyword>
<dbReference type="RefSeq" id="WP_271633261.1">
    <property type="nucleotide sequence ID" value="NZ_CP094970.1"/>
</dbReference>
<dbReference type="GO" id="GO:0003677">
    <property type="term" value="F:DNA binding"/>
    <property type="evidence" value="ECO:0007669"/>
    <property type="project" value="InterPro"/>
</dbReference>